<feature type="domain" description="EGF-like" evidence="8">
    <location>
        <begin position="198"/>
        <end position="236"/>
    </location>
</feature>
<feature type="domain" description="Sushi" evidence="9">
    <location>
        <begin position="79"/>
        <end position="139"/>
    </location>
</feature>
<name>A0AA88H507_ARTSF</name>
<gene>
    <name evidence="10" type="ORF">QYM36_019626</name>
</gene>
<dbReference type="InterPro" id="IPR051277">
    <property type="entry name" value="SEZ6_CSMD_C4BPB_Regulators"/>
</dbReference>
<evidence type="ECO:0000256" key="4">
    <source>
        <dbReference type="ARBA" id="ARBA00022737"/>
    </source>
</evidence>
<dbReference type="PROSITE" id="PS01186">
    <property type="entry name" value="EGF_2"/>
    <property type="match status" value="1"/>
</dbReference>
<evidence type="ECO:0000313" key="10">
    <source>
        <dbReference type="EMBL" id="KAK2701733.1"/>
    </source>
</evidence>
<evidence type="ECO:0000313" key="11">
    <source>
        <dbReference type="Proteomes" id="UP001187531"/>
    </source>
</evidence>
<keyword evidence="1 6" id="KW-0245">EGF-like domain</keyword>
<dbReference type="Proteomes" id="UP001187531">
    <property type="component" value="Unassembled WGS sequence"/>
</dbReference>
<dbReference type="SUPFAM" id="SSF57535">
    <property type="entry name" value="Complement control module/SCR domain"/>
    <property type="match status" value="3"/>
</dbReference>
<evidence type="ECO:0000256" key="3">
    <source>
        <dbReference type="ARBA" id="ARBA00022729"/>
    </source>
</evidence>
<dbReference type="CDD" id="cd00054">
    <property type="entry name" value="EGF_CA"/>
    <property type="match status" value="1"/>
</dbReference>
<dbReference type="Pfam" id="PF07645">
    <property type="entry name" value="EGF_CA"/>
    <property type="match status" value="1"/>
</dbReference>
<feature type="disulfide bond" evidence="7">
    <location>
        <begin position="110"/>
        <end position="137"/>
    </location>
</feature>
<evidence type="ECO:0000259" key="8">
    <source>
        <dbReference type="PROSITE" id="PS50026"/>
    </source>
</evidence>
<comment type="caution">
    <text evidence="6">Lacks conserved residue(s) required for the propagation of feature annotation.</text>
</comment>
<dbReference type="PROSITE" id="PS50923">
    <property type="entry name" value="SUSHI"/>
    <property type="match status" value="3"/>
</dbReference>
<dbReference type="PROSITE" id="PS01187">
    <property type="entry name" value="EGF_CA"/>
    <property type="match status" value="1"/>
</dbReference>
<evidence type="ECO:0000256" key="5">
    <source>
        <dbReference type="ARBA" id="ARBA00023157"/>
    </source>
</evidence>
<feature type="non-terminal residue" evidence="10">
    <location>
        <position position="1"/>
    </location>
</feature>
<dbReference type="SMART" id="SM00179">
    <property type="entry name" value="EGF_CA"/>
    <property type="match status" value="1"/>
</dbReference>
<dbReference type="InterPro" id="IPR049883">
    <property type="entry name" value="NOTCH1_EGF-like"/>
</dbReference>
<keyword evidence="5 7" id="KW-1015">Disulfide bond</keyword>
<evidence type="ECO:0000256" key="6">
    <source>
        <dbReference type="PROSITE-ProRule" id="PRU00076"/>
    </source>
</evidence>
<dbReference type="SMART" id="SM00032">
    <property type="entry name" value="CCP"/>
    <property type="match status" value="3"/>
</dbReference>
<keyword evidence="3" id="KW-0732">Signal</keyword>
<dbReference type="PROSITE" id="PS50026">
    <property type="entry name" value="EGF_3"/>
    <property type="match status" value="1"/>
</dbReference>
<dbReference type="PROSITE" id="PS00010">
    <property type="entry name" value="ASX_HYDROXYL"/>
    <property type="match status" value="1"/>
</dbReference>
<feature type="domain" description="Sushi" evidence="9">
    <location>
        <begin position="18"/>
        <end position="78"/>
    </location>
</feature>
<keyword evidence="11" id="KW-1185">Reference proteome</keyword>
<dbReference type="InterPro" id="IPR000436">
    <property type="entry name" value="Sushi_SCR_CCP_dom"/>
</dbReference>
<evidence type="ECO:0000256" key="2">
    <source>
        <dbReference type="ARBA" id="ARBA00022659"/>
    </source>
</evidence>
<dbReference type="SUPFAM" id="SSF57196">
    <property type="entry name" value="EGF/Laminin"/>
    <property type="match status" value="1"/>
</dbReference>
<dbReference type="InterPro" id="IPR000152">
    <property type="entry name" value="EGF-type_Asp/Asn_hydroxyl_site"/>
</dbReference>
<dbReference type="FunFam" id="2.10.25.10:FF:000038">
    <property type="entry name" value="Fibrillin 2"/>
    <property type="match status" value="1"/>
</dbReference>
<comment type="caution">
    <text evidence="10">The sequence shown here is derived from an EMBL/GenBank/DDBJ whole genome shotgun (WGS) entry which is preliminary data.</text>
</comment>
<dbReference type="Gene3D" id="2.10.25.10">
    <property type="entry name" value="Laminin"/>
    <property type="match status" value="1"/>
</dbReference>
<dbReference type="InterPro" id="IPR001881">
    <property type="entry name" value="EGF-like_Ca-bd_dom"/>
</dbReference>
<sequence length="280" mass="29975">QLDDLLKKKKTKNESKQVYCGPVPQIANGFAIQATNVTYRGEATYQCYAGFGFPSGRSTETISCLEDGEWEDLPLCAASMCPPIERVENANATLLNGGGRNYGTVINFECEPGYVMAGIPTVLCQSNGTWSAGVPQCSRVRCPVLPTILNGIITNITRNYAFGDEARVQCHKGFRINGSSIIRCGPNGDFVNVPVCQDIDECVMEQCDGASTVCENVPGSFHCDCKAGFTPSLECKPVTDLGLGSGALPNELITVSGFEPGFPKEVSSSILLESENDSTQ</sequence>
<dbReference type="AlphaFoldDB" id="A0AA88H507"/>
<keyword evidence="4" id="KW-0677">Repeat</keyword>
<dbReference type="Gene3D" id="2.10.70.10">
    <property type="entry name" value="Complement Module, domain 1"/>
    <property type="match status" value="3"/>
</dbReference>
<reference evidence="10" key="1">
    <citation type="submission" date="2023-07" db="EMBL/GenBank/DDBJ databases">
        <title>Chromosome-level genome assembly of Artemia franciscana.</title>
        <authorList>
            <person name="Jo E."/>
        </authorList>
    </citation>
    <scope>NUCLEOTIDE SEQUENCE</scope>
    <source>
        <tissue evidence="10">Whole body</tissue>
    </source>
</reference>
<dbReference type="Pfam" id="PF00084">
    <property type="entry name" value="Sushi"/>
    <property type="match status" value="3"/>
</dbReference>
<evidence type="ECO:0000256" key="7">
    <source>
        <dbReference type="PROSITE-ProRule" id="PRU00302"/>
    </source>
</evidence>
<feature type="disulfide bond" evidence="7">
    <location>
        <begin position="81"/>
        <end position="124"/>
    </location>
</feature>
<dbReference type="GO" id="GO:0005509">
    <property type="term" value="F:calcium ion binding"/>
    <property type="evidence" value="ECO:0007669"/>
    <property type="project" value="InterPro"/>
</dbReference>
<protein>
    <submittedName>
        <fullName evidence="10">Uncharacterized protein</fullName>
    </submittedName>
</protein>
<accession>A0AA88H507</accession>
<evidence type="ECO:0000259" key="9">
    <source>
        <dbReference type="PROSITE" id="PS50923"/>
    </source>
</evidence>
<organism evidence="10 11">
    <name type="scientific">Artemia franciscana</name>
    <name type="common">Brine shrimp</name>
    <name type="synonym">Artemia sanfranciscana</name>
    <dbReference type="NCBI Taxonomy" id="6661"/>
    <lineage>
        <taxon>Eukaryota</taxon>
        <taxon>Metazoa</taxon>
        <taxon>Ecdysozoa</taxon>
        <taxon>Arthropoda</taxon>
        <taxon>Crustacea</taxon>
        <taxon>Branchiopoda</taxon>
        <taxon>Anostraca</taxon>
        <taxon>Artemiidae</taxon>
        <taxon>Artemia</taxon>
    </lineage>
</organism>
<proteinExistence type="predicted"/>
<feature type="domain" description="Sushi" evidence="9">
    <location>
        <begin position="140"/>
        <end position="198"/>
    </location>
</feature>
<dbReference type="PANTHER" id="PTHR45656:SF4">
    <property type="entry name" value="PROTEIN CBR-CLEC-78"/>
    <property type="match status" value="1"/>
</dbReference>
<evidence type="ECO:0000256" key="1">
    <source>
        <dbReference type="ARBA" id="ARBA00022536"/>
    </source>
</evidence>
<dbReference type="EMBL" id="JAVRJZ010002066">
    <property type="protein sequence ID" value="KAK2701733.1"/>
    <property type="molecule type" value="Genomic_DNA"/>
</dbReference>
<dbReference type="PANTHER" id="PTHR45656">
    <property type="entry name" value="PROTEIN CBR-CLEC-78"/>
    <property type="match status" value="1"/>
</dbReference>
<dbReference type="InterPro" id="IPR018097">
    <property type="entry name" value="EGF_Ca-bd_CS"/>
</dbReference>
<dbReference type="FunFam" id="2.10.70.10:FF:000014">
    <property type="entry name" value="Membrane cofactor protein"/>
    <property type="match status" value="1"/>
</dbReference>
<dbReference type="InterPro" id="IPR000742">
    <property type="entry name" value="EGF"/>
</dbReference>
<dbReference type="InterPro" id="IPR035976">
    <property type="entry name" value="Sushi/SCR/CCP_sf"/>
</dbReference>
<keyword evidence="2 7" id="KW-0768">Sushi</keyword>
<dbReference type="CDD" id="cd00033">
    <property type="entry name" value="CCP"/>
    <property type="match status" value="3"/>
</dbReference>